<evidence type="ECO:0000313" key="1">
    <source>
        <dbReference type="EMBL" id="EGC16357.1"/>
    </source>
</evidence>
<comment type="caution">
    <text evidence="1">The sequence shown here is derived from an EMBL/GenBank/DDBJ whole genome shotgun (WGS) entry which is preliminary data.</text>
</comment>
<dbReference type="AlphaFoldDB" id="F0F257"/>
<dbReference type="STRING" id="888741.HMPREF9098_2192"/>
<gene>
    <name evidence="1" type="ORF">HMPREF9098_2192</name>
</gene>
<proteinExistence type="predicted"/>
<dbReference type="Proteomes" id="UP000004088">
    <property type="component" value="Unassembled WGS sequence"/>
</dbReference>
<dbReference type="RefSeq" id="WP_003784353.1">
    <property type="nucleotide sequence ID" value="NZ_GL870929.1"/>
</dbReference>
<dbReference type="EMBL" id="AEWV01000042">
    <property type="protein sequence ID" value="EGC16357.1"/>
    <property type="molecule type" value="Genomic_DNA"/>
</dbReference>
<protein>
    <submittedName>
        <fullName evidence="1">Uncharacterized protein</fullName>
    </submittedName>
</protein>
<evidence type="ECO:0000313" key="2">
    <source>
        <dbReference type="Proteomes" id="UP000004088"/>
    </source>
</evidence>
<reference evidence="1 2" key="1">
    <citation type="submission" date="2011-01" db="EMBL/GenBank/DDBJ databases">
        <authorList>
            <person name="Muzny D."/>
            <person name="Qin X."/>
            <person name="Deng J."/>
            <person name="Jiang H."/>
            <person name="Liu Y."/>
            <person name="Qu J."/>
            <person name="Song X.-Z."/>
            <person name="Zhang L."/>
            <person name="Thornton R."/>
            <person name="Coyle M."/>
            <person name="Francisco L."/>
            <person name="Jackson L."/>
            <person name="Javaid M."/>
            <person name="Korchina V."/>
            <person name="Kovar C."/>
            <person name="Mata R."/>
            <person name="Mathew T."/>
            <person name="Ngo R."/>
            <person name="Nguyen L."/>
            <person name="Nguyen N."/>
            <person name="Okwuonu G."/>
            <person name="Ongeri F."/>
            <person name="Pham C."/>
            <person name="Simmons D."/>
            <person name="Wilczek-Boney K."/>
            <person name="Hale W."/>
            <person name="Jakkamsetti A."/>
            <person name="Pham P."/>
            <person name="Ruth R."/>
            <person name="San Lucas F."/>
            <person name="Warren J."/>
            <person name="Zhang J."/>
            <person name="Zhao Z."/>
            <person name="Zhou C."/>
            <person name="Zhu D."/>
            <person name="Lee S."/>
            <person name="Bess C."/>
            <person name="Blankenburg K."/>
            <person name="Forbes L."/>
            <person name="Fu Q."/>
            <person name="Gubbala S."/>
            <person name="Hirani K."/>
            <person name="Jayaseelan J.C."/>
            <person name="Lara F."/>
            <person name="Munidasa M."/>
            <person name="Palculict T."/>
            <person name="Patil S."/>
            <person name="Pu L.-L."/>
            <person name="Saada N."/>
            <person name="Tang L."/>
            <person name="Weissenberger G."/>
            <person name="Zhu Y."/>
            <person name="Hemphill L."/>
            <person name="Shang Y."/>
            <person name="Youmans B."/>
            <person name="Ayvaz T."/>
            <person name="Ross M."/>
            <person name="Santibanez J."/>
            <person name="Aqrawi P."/>
            <person name="Gross S."/>
            <person name="Joshi V."/>
            <person name="Fowler G."/>
            <person name="Nazareth L."/>
            <person name="Reid J."/>
            <person name="Worley K."/>
            <person name="Petrosino J."/>
            <person name="Highlander S."/>
            <person name="Gibbs R."/>
        </authorList>
    </citation>
    <scope>NUCLEOTIDE SEQUENCE [LARGE SCALE GENOMIC DNA]</scope>
    <source>
        <strain evidence="1 2">ATCC 33394</strain>
    </source>
</reference>
<name>F0F257_9NEIS</name>
<dbReference type="HOGENOM" id="CLU_182934_0_0_4"/>
<keyword evidence="2" id="KW-1185">Reference proteome</keyword>
<organism evidence="1 2">
    <name type="scientific">Kingella denitrificans ATCC 33394</name>
    <dbReference type="NCBI Taxonomy" id="888741"/>
    <lineage>
        <taxon>Bacteria</taxon>
        <taxon>Pseudomonadati</taxon>
        <taxon>Pseudomonadota</taxon>
        <taxon>Betaproteobacteria</taxon>
        <taxon>Neisseriales</taxon>
        <taxon>Neisseriaceae</taxon>
        <taxon>Kingella</taxon>
    </lineage>
</organism>
<accession>F0F257</accession>
<sequence>MMIWTRQQHLPDEEPNKHNADAYAAPQLLAGASEDGQYIYDAVYVASAGCFLLTALKLNTEWGFIEQERRCKPTTRQALLAETALLEHDPEHWLAQSDHNE</sequence>